<dbReference type="PROSITE" id="PS52016">
    <property type="entry name" value="TONB_DEPENDENT_REC_3"/>
    <property type="match status" value="1"/>
</dbReference>
<dbReference type="InterPro" id="IPR000531">
    <property type="entry name" value="Beta-barrel_TonB"/>
</dbReference>
<evidence type="ECO:0000256" key="6">
    <source>
        <dbReference type="ARBA" id="ARBA00023077"/>
    </source>
</evidence>
<dbReference type="InterPro" id="IPR008969">
    <property type="entry name" value="CarboxyPept-like_regulatory"/>
</dbReference>
<dbReference type="InterPro" id="IPR036942">
    <property type="entry name" value="Beta-barrel_TonB_sf"/>
</dbReference>
<dbReference type="eggNOG" id="COG1629">
    <property type="taxonomic scope" value="Bacteria"/>
</dbReference>
<feature type="signal peptide" evidence="12">
    <location>
        <begin position="1"/>
        <end position="26"/>
    </location>
</feature>
<sequence>MSEFNQKSIRKIPSWLLLRVSKSKLAALLFFTGSLQVSAWTQAQEISLRAENITISEALKQIEKKTGYHIFYDNTHFSKSEKITVDFHNTKLEKVLSEVLSRYNMKYSIVDKNIILSKNASSPTKGDGVSTRDVQQHFITGVVRNSKGEALKGVSVIERSGGATAVSDENGVFSLKASSARPTLLFTYLGFERLELTADQSKIEVHMKEALEAVDEVVVVGYRAVKRDLVNGAVSTVNMVDKEKQTLTHASQALYGTSGLWINQAGAKPGKDATTIRIRGVNTLNNANPLVLLDGIEYSFDEIDPADIETITVLKDASAAIYGSKSSNGVILITSKKGQAGKTKIELRSHAGIQQASFLPEVVNDPILYMQMRNRAEANSGKIALSYSQEQIDEYRAGMGTDPSVYPASDWFDITLDNGFLQQYNARVLGGGDKYTFTVGGGYMNQKGIFIANDDAKRYSFDVKVSAQATPRLKINAGIIGNLREFNEVGYGTGTVFNVIMRGLPIISDYHKNNLYGSSWLYTPGRNNIENPRMEVEQGFTYRDYQETLTNFNIEYKLPFNLTYHNTLGYRRVDHFSKDFIPQMYTVDPKTGDVKNFNSTAPRIKDWDSLEKQFTLSHRLVFEKEFGQHNVHAMFGQDYQINDGRGFQAYNWGFYDNSLYELNALSDQTNAQATGGSTKDILASFYSRLAYDYQQKYMVEGSLRYDGSSRFALGNQWALFPSMSLGWMLSKEDFFDSKAVERLKIRGSLGKLGNQAVANGAYNSTVNINNSYNYSFGGVTTGGAATSALADRNIRWESTTAYNIGFDMNLWNKLNITGDYFYKRTYDILRAIAIPGQVGGLSGPTVNLGKVDNKGWELAVDYADQVGMFKYGMQGSVSYVKNKVIDIADQQIISGRYIIKEGHSINSYYLYKAEGYYQNQAEIDNAQAVYGTRSKLRPGYIRYANTNGDNYIDDADKIITGNTIPDYNYGFSARLGYGQFMLDAQFQGVANVDVYPTGNVAFPFNNGAGVTEDWARDSWTPSNPNAALPLLTTYTDAGENFINSTFWLKDASYLRMKNISLTYNLPSRWLDRAGISKAALYISGQNLLTWSKFKMWDPELTTTKGDLYEYPNLKSYSIGLNLNF</sequence>
<dbReference type="STRING" id="1346330.M472_21765"/>
<gene>
    <name evidence="15" type="ORF">M472_21765</name>
</gene>
<dbReference type="Gene3D" id="3.55.50.30">
    <property type="match status" value="1"/>
</dbReference>
<keyword evidence="2 10" id="KW-0813">Transport</keyword>
<evidence type="ECO:0000313" key="16">
    <source>
        <dbReference type="Proteomes" id="UP000016584"/>
    </source>
</evidence>
<keyword evidence="3 10" id="KW-1134">Transmembrane beta strand</keyword>
<evidence type="ECO:0000256" key="9">
    <source>
        <dbReference type="ARBA" id="ARBA00023237"/>
    </source>
</evidence>
<dbReference type="GO" id="GO:0009279">
    <property type="term" value="C:cell outer membrane"/>
    <property type="evidence" value="ECO:0007669"/>
    <property type="project" value="UniProtKB-SubCell"/>
</dbReference>
<dbReference type="PANTHER" id="PTHR30069:SF29">
    <property type="entry name" value="HEMOGLOBIN AND HEMOGLOBIN-HAPTOGLOBIN-BINDING PROTEIN 1-RELATED"/>
    <property type="match status" value="1"/>
</dbReference>
<dbReference type="PANTHER" id="PTHR30069">
    <property type="entry name" value="TONB-DEPENDENT OUTER MEMBRANE RECEPTOR"/>
    <property type="match status" value="1"/>
</dbReference>
<dbReference type="InterPro" id="IPR023996">
    <property type="entry name" value="TonB-dep_OMP_SusC/RagA"/>
</dbReference>
<evidence type="ECO:0000256" key="7">
    <source>
        <dbReference type="ARBA" id="ARBA00023136"/>
    </source>
</evidence>
<evidence type="ECO:0000256" key="10">
    <source>
        <dbReference type="PROSITE-ProRule" id="PRU01360"/>
    </source>
</evidence>
<keyword evidence="6 11" id="KW-0798">TonB box</keyword>
<dbReference type="OrthoDB" id="600887at2"/>
<dbReference type="NCBIfam" id="TIGR04057">
    <property type="entry name" value="SusC_RagA_signa"/>
    <property type="match status" value="1"/>
</dbReference>
<keyword evidence="5 12" id="KW-0732">Signal</keyword>
<dbReference type="InterPro" id="IPR037066">
    <property type="entry name" value="Plug_dom_sf"/>
</dbReference>
<dbReference type="GO" id="GO:0044718">
    <property type="term" value="P:siderophore transmembrane transport"/>
    <property type="evidence" value="ECO:0007669"/>
    <property type="project" value="TreeGrafter"/>
</dbReference>
<comment type="caution">
    <text evidence="15">The sequence shown here is derived from an EMBL/GenBank/DDBJ whole genome shotgun (WGS) entry which is preliminary data.</text>
</comment>
<dbReference type="Pfam" id="PF00593">
    <property type="entry name" value="TonB_dep_Rec_b-barrel"/>
    <property type="match status" value="1"/>
</dbReference>
<dbReference type="Gene3D" id="2.40.170.20">
    <property type="entry name" value="TonB-dependent receptor, beta-barrel domain"/>
    <property type="match status" value="1"/>
</dbReference>
<evidence type="ECO:0008006" key="17">
    <source>
        <dbReference type="Google" id="ProtNLM"/>
    </source>
</evidence>
<protein>
    <recommendedName>
        <fullName evidence="17">Secretin/TonB short N-terminal domain-containing protein</fullName>
    </recommendedName>
</protein>
<reference evidence="15 16" key="1">
    <citation type="journal article" date="2013" name="Genome Announc.">
        <title>The Draft Genome Sequence of Sphingomonas paucimobilis Strain HER1398 (Proteobacteria), Host to the Giant PAU Phage, Indicates That It Is a Member of the Genus Sphingobacterium (Bacteroidetes).</title>
        <authorList>
            <person name="White R.A.III."/>
            <person name="Suttle C.A."/>
        </authorList>
    </citation>
    <scope>NUCLEOTIDE SEQUENCE [LARGE SCALE GENOMIC DNA]</scope>
    <source>
        <strain evidence="15 16">HER1398</strain>
    </source>
</reference>
<keyword evidence="7 10" id="KW-0472">Membrane</keyword>
<evidence type="ECO:0000259" key="14">
    <source>
        <dbReference type="Pfam" id="PF07715"/>
    </source>
</evidence>
<dbReference type="Gene3D" id="2.170.130.10">
    <property type="entry name" value="TonB-dependent receptor, plug domain"/>
    <property type="match status" value="1"/>
</dbReference>
<dbReference type="InterPro" id="IPR012910">
    <property type="entry name" value="Plug_dom"/>
</dbReference>
<name>U2I0Q3_9SPHI</name>
<dbReference type="Proteomes" id="UP000016584">
    <property type="component" value="Unassembled WGS sequence"/>
</dbReference>
<dbReference type="InterPro" id="IPR023997">
    <property type="entry name" value="TonB-dep_OMP_SusC/RagA_CS"/>
</dbReference>
<dbReference type="SUPFAM" id="SSF56935">
    <property type="entry name" value="Porins"/>
    <property type="match status" value="1"/>
</dbReference>
<dbReference type="InterPro" id="IPR039426">
    <property type="entry name" value="TonB-dep_rcpt-like"/>
</dbReference>
<evidence type="ECO:0000256" key="1">
    <source>
        <dbReference type="ARBA" id="ARBA00004571"/>
    </source>
</evidence>
<evidence type="ECO:0000259" key="13">
    <source>
        <dbReference type="Pfam" id="PF00593"/>
    </source>
</evidence>
<organism evidence="15 16">
    <name type="scientific">Sphingobacterium paucimobilis HER1398</name>
    <dbReference type="NCBI Taxonomy" id="1346330"/>
    <lineage>
        <taxon>Bacteria</taxon>
        <taxon>Pseudomonadati</taxon>
        <taxon>Bacteroidota</taxon>
        <taxon>Sphingobacteriia</taxon>
        <taxon>Sphingobacteriales</taxon>
        <taxon>Sphingobacteriaceae</taxon>
        <taxon>Sphingobacterium</taxon>
    </lineage>
</organism>
<evidence type="ECO:0000256" key="11">
    <source>
        <dbReference type="RuleBase" id="RU003357"/>
    </source>
</evidence>
<dbReference type="PATRIC" id="fig|1346330.5.peg.44"/>
<feature type="domain" description="TonB-dependent receptor-like beta-barrel" evidence="13">
    <location>
        <begin position="513"/>
        <end position="1087"/>
    </location>
</feature>
<evidence type="ECO:0000313" key="15">
    <source>
        <dbReference type="EMBL" id="ERJ61387.1"/>
    </source>
</evidence>
<dbReference type="SUPFAM" id="SSF49464">
    <property type="entry name" value="Carboxypeptidase regulatory domain-like"/>
    <property type="match status" value="1"/>
</dbReference>
<dbReference type="Pfam" id="PF13715">
    <property type="entry name" value="CarbopepD_reg_2"/>
    <property type="match status" value="1"/>
</dbReference>
<keyword evidence="9 10" id="KW-0998">Cell outer membrane</keyword>
<evidence type="ECO:0000256" key="5">
    <source>
        <dbReference type="ARBA" id="ARBA00022729"/>
    </source>
</evidence>
<dbReference type="RefSeq" id="WP_021068244.1">
    <property type="nucleotide sequence ID" value="NZ_ATDL01000001.1"/>
</dbReference>
<evidence type="ECO:0000256" key="8">
    <source>
        <dbReference type="ARBA" id="ARBA00023170"/>
    </source>
</evidence>
<keyword evidence="16" id="KW-1185">Reference proteome</keyword>
<evidence type="ECO:0000256" key="3">
    <source>
        <dbReference type="ARBA" id="ARBA00022452"/>
    </source>
</evidence>
<comment type="subcellular location">
    <subcellularLocation>
        <location evidence="1 10">Cell outer membrane</location>
        <topology evidence="1 10">Multi-pass membrane protein</topology>
    </subcellularLocation>
</comment>
<evidence type="ECO:0000256" key="12">
    <source>
        <dbReference type="SAM" id="SignalP"/>
    </source>
</evidence>
<dbReference type="AlphaFoldDB" id="U2I0Q3"/>
<proteinExistence type="inferred from homology"/>
<keyword evidence="8" id="KW-0675">Receptor</keyword>
<comment type="similarity">
    <text evidence="10 11">Belongs to the TonB-dependent receptor family.</text>
</comment>
<dbReference type="GO" id="GO:0015344">
    <property type="term" value="F:siderophore uptake transmembrane transporter activity"/>
    <property type="evidence" value="ECO:0007669"/>
    <property type="project" value="TreeGrafter"/>
</dbReference>
<feature type="domain" description="TonB-dependent receptor plug" evidence="14">
    <location>
        <begin position="231"/>
        <end position="330"/>
    </location>
</feature>
<evidence type="ECO:0000256" key="2">
    <source>
        <dbReference type="ARBA" id="ARBA00022448"/>
    </source>
</evidence>
<feature type="chain" id="PRO_5004628180" description="Secretin/TonB short N-terminal domain-containing protein" evidence="12">
    <location>
        <begin position="27"/>
        <end position="1124"/>
    </location>
</feature>
<evidence type="ECO:0000256" key="4">
    <source>
        <dbReference type="ARBA" id="ARBA00022692"/>
    </source>
</evidence>
<dbReference type="NCBIfam" id="TIGR04056">
    <property type="entry name" value="OMP_RagA_SusC"/>
    <property type="match status" value="1"/>
</dbReference>
<keyword evidence="4 10" id="KW-0812">Transmembrane</keyword>
<dbReference type="Pfam" id="PF07715">
    <property type="entry name" value="Plug"/>
    <property type="match status" value="1"/>
</dbReference>
<accession>U2I0Q3</accession>
<dbReference type="EMBL" id="ATDL01000001">
    <property type="protein sequence ID" value="ERJ61387.1"/>
    <property type="molecule type" value="Genomic_DNA"/>
</dbReference>